<reference evidence="1" key="1">
    <citation type="submission" date="2013-12" db="EMBL/GenBank/DDBJ databases">
        <title>A Varibaculum cambriense genome reconstructed from a premature infant gut community with otherwise low bacterial novelty that shifts toward anaerobic metabolism during the third week of life.</title>
        <authorList>
            <person name="Brown C.T."/>
            <person name="Sharon I."/>
            <person name="Thomas B.C."/>
            <person name="Castelle C.J."/>
            <person name="Morowitz M.J."/>
            <person name="Banfield J.F."/>
        </authorList>
    </citation>
    <scope>NUCLEOTIDE SEQUENCE</scope>
</reference>
<evidence type="ECO:0000313" key="1">
    <source>
        <dbReference type="EMBL" id="ETJ30536.1"/>
    </source>
</evidence>
<dbReference type="EMBL" id="AZMM01014945">
    <property type="protein sequence ID" value="ETJ30536.1"/>
    <property type="molecule type" value="Genomic_DNA"/>
</dbReference>
<feature type="non-terminal residue" evidence="1">
    <location>
        <position position="1"/>
    </location>
</feature>
<sequence length="36" mass="4127">TRQRRLVLVDIILSDQREAVGINDLCHDSLSYIASR</sequence>
<organism evidence="1">
    <name type="scientific">human gut metagenome</name>
    <dbReference type="NCBI Taxonomy" id="408170"/>
    <lineage>
        <taxon>unclassified sequences</taxon>
        <taxon>metagenomes</taxon>
        <taxon>organismal metagenomes</taxon>
    </lineage>
</organism>
<protein>
    <submittedName>
        <fullName evidence="1">Uncharacterized protein</fullName>
    </submittedName>
</protein>
<proteinExistence type="predicted"/>
<name>W1XK69_9ZZZZ</name>
<accession>W1XK69</accession>
<gene>
    <name evidence="1" type="ORF">Q604_UNBC14945G0001</name>
</gene>
<dbReference type="AlphaFoldDB" id="W1XK69"/>
<comment type="caution">
    <text evidence="1">The sequence shown here is derived from an EMBL/GenBank/DDBJ whole genome shotgun (WGS) entry which is preliminary data.</text>
</comment>